<keyword evidence="1" id="KW-0812">Transmembrane</keyword>
<reference evidence="3 4" key="1">
    <citation type="submission" date="2019-09" db="EMBL/GenBank/DDBJ databases">
        <authorList>
            <person name="Duangmal K."/>
            <person name="Teo W.F.A."/>
            <person name="Lipun K."/>
        </authorList>
    </citation>
    <scope>NUCLEOTIDE SEQUENCE [LARGE SCALE GENOMIC DNA]</scope>
    <source>
        <strain evidence="3 4">K1PN6</strain>
    </source>
</reference>
<sequence length="186" mass="20297">MQQARPVELAYLPTTTDAVTAISARMRATPAGRLQNGIFIACGVLVLLTLALNFTSPKGPSLGSTVVGLFALALVAGMRLLVPTLQGRQVHRMVAPQGEFQAVVDDTGVRVASRYSEITHRWPMLTRYTETGELFVLMTPDKYGIGIVVLPKRGATEPVDVDRLRDLLDQHATRVGSRRIQPVRHA</sequence>
<gene>
    <name evidence="3" type="ORF">FPZ41_43415</name>
</gene>
<comment type="caution">
    <text evidence="3">The sequence shown here is derived from an EMBL/GenBank/DDBJ whole genome shotgun (WGS) entry which is preliminary data.</text>
</comment>
<protein>
    <submittedName>
        <fullName evidence="3">YcxB family protein</fullName>
    </submittedName>
</protein>
<dbReference type="Proteomes" id="UP000373149">
    <property type="component" value="Unassembled WGS sequence"/>
</dbReference>
<dbReference type="InterPro" id="IPR025588">
    <property type="entry name" value="YcxB-like_C"/>
</dbReference>
<keyword evidence="1" id="KW-0472">Membrane</keyword>
<dbReference type="Pfam" id="PF14317">
    <property type="entry name" value="YcxB"/>
    <property type="match status" value="1"/>
</dbReference>
<keyword evidence="1" id="KW-1133">Transmembrane helix</keyword>
<accession>A0A5N8X6G6</accession>
<evidence type="ECO:0000313" key="3">
    <source>
        <dbReference type="EMBL" id="MPY55037.1"/>
    </source>
</evidence>
<dbReference type="AlphaFoldDB" id="A0A5N8X6G6"/>
<name>A0A5N8X6G6_9ACTN</name>
<keyword evidence="4" id="KW-1185">Reference proteome</keyword>
<dbReference type="EMBL" id="VMNX01000355">
    <property type="protein sequence ID" value="MPY55037.1"/>
    <property type="molecule type" value="Genomic_DNA"/>
</dbReference>
<evidence type="ECO:0000313" key="4">
    <source>
        <dbReference type="Proteomes" id="UP000373149"/>
    </source>
</evidence>
<organism evidence="3 4">
    <name type="scientific">Streptomyces acidicola</name>
    <dbReference type="NCBI Taxonomy" id="2596892"/>
    <lineage>
        <taxon>Bacteria</taxon>
        <taxon>Bacillati</taxon>
        <taxon>Actinomycetota</taxon>
        <taxon>Actinomycetes</taxon>
        <taxon>Kitasatosporales</taxon>
        <taxon>Streptomycetaceae</taxon>
        <taxon>Streptomyces</taxon>
    </lineage>
</organism>
<feature type="transmembrane region" description="Helical" evidence="1">
    <location>
        <begin position="61"/>
        <end position="82"/>
    </location>
</feature>
<evidence type="ECO:0000259" key="2">
    <source>
        <dbReference type="Pfam" id="PF14317"/>
    </source>
</evidence>
<evidence type="ECO:0000256" key="1">
    <source>
        <dbReference type="SAM" id="Phobius"/>
    </source>
</evidence>
<feature type="domain" description="YcxB-like C-terminal" evidence="2">
    <location>
        <begin position="105"/>
        <end position="167"/>
    </location>
</feature>
<dbReference type="RefSeq" id="WP_152870050.1">
    <property type="nucleotide sequence ID" value="NZ_VMNX01000355.1"/>
</dbReference>
<feature type="transmembrane region" description="Helical" evidence="1">
    <location>
        <begin position="34"/>
        <end position="55"/>
    </location>
</feature>
<proteinExistence type="predicted"/>